<dbReference type="PANTHER" id="PTHR36054:SF2">
    <property type="entry name" value="PROTEIN SICKLE"/>
    <property type="match status" value="1"/>
</dbReference>
<dbReference type="GO" id="GO:0035196">
    <property type="term" value="P:miRNA processing"/>
    <property type="evidence" value="ECO:0007669"/>
    <property type="project" value="InterPro"/>
</dbReference>
<dbReference type="Proteomes" id="UP000694251">
    <property type="component" value="Chromosome 4"/>
</dbReference>
<evidence type="ECO:0000256" key="1">
    <source>
        <dbReference type="SAM" id="MobiDB-lite"/>
    </source>
</evidence>
<organism evidence="2 3">
    <name type="scientific">Arabidopsis suecica</name>
    <name type="common">Swedish thale-cress</name>
    <name type="synonym">Cardaminopsis suecica</name>
    <dbReference type="NCBI Taxonomy" id="45249"/>
    <lineage>
        <taxon>Eukaryota</taxon>
        <taxon>Viridiplantae</taxon>
        <taxon>Streptophyta</taxon>
        <taxon>Embryophyta</taxon>
        <taxon>Tracheophyta</taxon>
        <taxon>Spermatophyta</taxon>
        <taxon>Magnoliopsida</taxon>
        <taxon>eudicotyledons</taxon>
        <taxon>Gunneridae</taxon>
        <taxon>Pentapetalae</taxon>
        <taxon>rosids</taxon>
        <taxon>malvids</taxon>
        <taxon>Brassicales</taxon>
        <taxon>Brassicaceae</taxon>
        <taxon>Camelineae</taxon>
        <taxon>Arabidopsis</taxon>
    </lineage>
</organism>
<sequence>MEDSEKRKQMLKAMRMEAAAQNDDDDATGTETSMSTGHLSNPLAETSNHQQDSFETQRFDYYTDPMAAYSSFKKNKTPKQQYISSPSHQGSSPVPPQFPPSVPPGSLCSEYQAQTNHGGFHAAHYEPRGMAHLSPSHRGPPAGWNNNFRPPPVNHSGPPQWVPRPFPFSQEMPNMGNNRFGGRGSYNNTPPQFSNYGRQNANWGGNTYPNSGRGRSRGRGMNTSFGRDGGRRPMELGAERFYSNSMAEDPWKHLKPVLWKNCSDASSSSSTGQAWLPKSIAPKKSVTSEATHKTSSNQQSLAEYLAASLDGATCDESSN</sequence>
<accession>A0A8T2EGQ9</accession>
<keyword evidence="3" id="KW-1185">Reference proteome</keyword>
<dbReference type="InterPro" id="IPR039292">
    <property type="entry name" value="SICKLE"/>
</dbReference>
<feature type="region of interest" description="Disordered" evidence="1">
    <location>
        <begin position="263"/>
        <end position="299"/>
    </location>
</feature>
<feature type="compositionally biased region" description="Polar residues" evidence="1">
    <location>
        <begin position="285"/>
        <end position="299"/>
    </location>
</feature>
<feature type="region of interest" description="Disordered" evidence="1">
    <location>
        <begin position="130"/>
        <end position="234"/>
    </location>
</feature>
<dbReference type="OrthoDB" id="1935385at2759"/>
<comment type="caution">
    <text evidence="2">The sequence shown here is derived from an EMBL/GenBank/DDBJ whole genome shotgun (WGS) entry which is preliminary data.</text>
</comment>
<dbReference type="EMBL" id="JAEFBJ010000004">
    <property type="protein sequence ID" value="KAG7621640.1"/>
    <property type="molecule type" value="Genomic_DNA"/>
</dbReference>
<dbReference type="GO" id="GO:0000398">
    <property type="term" value="P:mRNA splicing, via spliceosome"/>
    <property type="evidence" value="ECO:0007669"/>
    <property type="project" value="InterPro"/>
</dbReference>
<feature type="compositionally biased region" description="Polar residues" evidence="1">
    <location>
        <begin position="185"/>
        <end position="210"/>
    </location>
</feature>
<proteinExistence type="predicted"/>
<protein>
    <recommendedName>
        <fullName evidence="4">Hydroxyproline-rich glycoprotein family protein</fullName>
    </recommendedName>
</protein>
<evidence type="ECO:0000313" key="2">
    <source>
        <dbReference type="EMBL" id="KAG7621640.1"/>
    </source>
</evidence>
<name>A0A8T2EGQ9_ARASU</name>
<feature type="compositionally biased region" description="Polar residues" evidence="1">
    <location>
        <begin position="78"/>
        <end position="88"/>
    </location>
</feature>
<dbReference type="AlphaFoldDB" id="A0A8T2EGQ9"/>
<gene>
    <name evidence="2" type="ORF">ISN44_As04g025250</name>
</gene>
<reference evidence="2 3" key="1">
    <citation type="submission" date="2020-12" db="EMBL/GenBank/DDBJ databases">
        <title>Concerted genomic and epigenomic changes stabilize Arabidopsis allopolyploids.</title>
        <authorList>
            <person name="Chen Z."/>
        </authorList>
    </citation>
    <scope>NUCLEOTIDE SEQUENCE [LARGE SCALE GENOMIC DNA]</scope>
    <source>
        <strain evidence="2">As9502</strain>
        <tissue evidence="2">Leaf</tissue>
    </source>
</reference>
<dbReference type="PANTHER" id="PTHR36054">
    <property type="entry name" value="PROTEIN SICKLE"/>
    <property type="match status" value="1"/>
</dbReference>
<evidence type="ECO:0008006" key="4">
    <source>
        <dbReference type="Google" id="ProtNLM"/>
    </source>
</evidence>
<feature type="region of interest" description="Disordered" evidence="1">
    <location>
        <begin position="71"/>
        <end position="112"/>
    </location>
</feature>
<evidence type="ECO:0000313" key="3">
    <source>
        <dbReference type="Proteomes" id="UP000694251"/>
    </source>
</evidence>
<feature type="compositionally biased region" description="Polar residues" evidence="1">
    <location>
        <begin position="29"/>
        <end position="56"/>
    </location>
</feature>
<feature type="region of interest" description="Disordered" evidence="1">
    <location>
        <begin position="1"/>
        <end position="57"/>
    </location>
</feature>
<feature type="compositionally biased region" description="Pro residues" evidence="1">
    <location>
        <begin position="93"/>
        <end position="103"/>
    </location>
</feature>